<dbReference type="Pfam" id="PF00512">
    <property type="entry name" value="HisKA"/>
    <property type="match status" value="1"/>
</dbReference>
<feature type="domain" description="PAS" evidence="9">
    <location>
        <begin position="269"/>
        <end position="339"/>
    </location>
</feature>
<keyword evidence="10" id="KW-0547">Nucleotide-binding</keyword>
<dbReference type="SUPFAM" id="SSF55874">
    <property type="entry name" value="ATPase domain of HSP90 chaperone/DNA topoisomerase II/histidine kinase"/>
    <property type="match status" value="1"/>
</dbReference>
<reference evidence="10" key="1">
    <citation type="submission" date="2023-09" db="EMBL/GenBank/DDBJ databases">
        <title>Undibacterium sp. 20NA77.5 isolated from freshwater.</title>
        <authorList>
            <person name="Le V."/>
            <person name="Ko S.-R."/>
            <person name="Ahn C.-Y."/>
            <person name="Oh H.-M."/>
        </authorList>
    </citation>
    <scope>NUCLEOTIDE SEQUENCE</scope>
    <source>
        <strain evidence="10">20NA77.5</strain>
    </source>
</reference>
<dbReference type="SMART" id="SM00388">
    <property type="entry name" value="HisKA"/>
    <property type="match status" value="1"/>
</dbReference>
<evidence type="ECO:0000256" key="3">
    <source>
        <dbReference type="ARBA" id="ARBA00022553"/>
    </source>
</evidence>
<protein>
    <recommendedName>
        <fullName evidence="2">histidine kinase</fullName>
        <ecNumber evidence="2">2.7.13.3</ecNumber>
    </recommendedName>
</protein>
<keyword evidence="10" id="KW-0067">ATP-binding</keyword>
<evidence type="ECO:0000259" key="9">
    <source>
        <dbReference type="PROSITE" id="PS50112"/>
    </source>
</evidence>
<dbReference type="SMART" id="SM00091">
    <property type="entry name" value="PAS"/>
    <property type="match status" value="1"/>
</dbReference>
<evidence type="ECO:0000256" key="6">
    <source>
        <dbReference type="ARBA" id="ARBA00023012"/>
    </source>
</evidence>
<feature type="domain" description="Histidine kinase" evidence="8">
    <location>
        <begin position="400"/>
        <end position="619"/>
    </location>
</feature>
<keyword evidence="11" id="KW-1185">Reference proteome</keyword>
<gene>
    <name evidence="10" type="ORF">RF679_16775</name>
</gene>
<sequence length="626" mass="67974">MFAWLDALNIRRFLPYHMASQLMFLVGVSVAAASLIAGGVFTYASIKSSRQVADDQVLYLGKSIASMSSGLIISRDVASLEDLLRVNAKLPYISSILIVDENNRPITSVIKRNGTLMASYDMSLVKASSSTARTSYDDGANNQRQFLFGLIEIQEHFEIWLPIEAGTRIGSLRLRYSLEEVNDAMLGRLGYALLFTCILTAAVLILLAILLRAPMQALANITAFASLSAVKASRQIPVYSGTKEIYELATALNRLSITIRSHEQNLSDRMAQNQTILDNLADGILVIDVDGSIRSCNVAAGRIFACEQRSLLGTSIDRIIPASGDTNKSMFLHDFVERSHSKVNAVGAEIEARRLSGELFPADLALSKTSDHGEAIFIGIIRDISERRRLDRLKSEFVATVSHELRTPLTSIHGSLKLVENGVMGEIPSEAKKLVGLAQKNSSRLILLINDLLDMEKLVAGKMPINMVELELVSAVRQSLADNAGYANNYHVKYVLNASLESLRVQADAVRLAQVLANILSNAAKFSNGAEKVDVRVSQVDGHALVEIEDYGQGIPADFQGEIFSAFAQANNGNTRQQGGTGLGLKISKALVEAMGGQIGFTTQEGMGTVFWFTLPLTFDDAASGI</sequence>
<dbReference type="PANTHER" id="PTHR43711:SF1">
    <property type="entry name" value="HISTIDINE KINASE 1"/>
    <property type="match status" value="1"/>
</dbReference>
<dbReference type="SUPFAM" id="SSF47384">
    <property type="entry name" value="Homodimeric domain of signal transducing histidine kinase"/>
    <property type="match status" value="1"/>
</dbReference>
<keyword evidence="7" id="KW-0472">Membrane</keyword>
<dbReference type="EMBL" id="CP133720">
    <property type="protein sequence ID" value="WMW80281.1"/>
    <property type="molecule type" value="Genomic_DNA"/>
</dbReference>
<dbReference type="InterPro" id="IPR050736">
    <property type="entry name" value="Sensor_HK_Regulatory"/>
</dbReference>
<keyword evidence="7" id="KW-1133">Transmembrane helix</keyword>
<evidence type="ECO:0000256" key="5">
    <source>
        <dbReference type="ARBA" id="ARBA00022777"/>
    </source>
</evidence>
<evidence type="ECO:0000256" key="7">
    <source>
        <dbReference type="SAM" id="Phobius"/>
    </source>
</evidence>
<evidence type="ECO:0000256" key="2">
    <source>
        <dbReference type="ARBA" id="ARBA00012438"/>
    </source>
</evidence>
<keyword evidence="7" id="KW-0812">Transmembrane</keyword>
<dbReference type="Pfam" id="PF13426">
    <property type="entry name" value="PAS_9"/>
    <property type="match status" value="1"/>
</dbReference>
<evidence type="ECO:0000259" key="8">
    <source>
        <dbReference type="PROSITE" id="PS50109"/>
    </source>
</evidence>
<dbReference type="Gene3D" id="3.30.450.20">
    <property type="entry name" value="PAS domain"/>
    <property type="match status" value="1"/>
</dbReference>
<dbReference type="NCBIfam" id="TIGR00229">
    <property type="entry name" value="sensory_box"/>
    <property type="match status" value="1"/>
</dbReference>
<dbReference type="Gene3D" id="3.30.565.10">
    <property type="entry name" value="Histidine kinase-like ATPase, C-terminal domain"/>
    <property type="match status" value="1"/>
</dbReference>
<dbReference type="GO" id="GO:0005524">
    <property type="term" value="F:ATP binding"/>
    <property type="evidence" value="ECO:0007669"/>
    <property type="project" value="UniProtKB-KW"/>
</dbReference>
<organism evidence="10 11">
    <name type="scientific">Undibacterium cyanobacteriorum</name>
    <dbReference type="NCBI Taxonomy" id="3073561"/>
    <lineage>
        <taxon>Bacteria</taxon>
        <taxon>Pseudomonadati</taxon>
        <taxon>Pseudomonadota</taxon>
        <taxon>Betaproteobacteria</taxon>
        <taxon>Burkholderiales</taxon>
        <taxon>Oxalobacteraceae</taxon>
        <taxon>Undibacterium</taxon>
    </lineage>
</organism>
<dbReference type="InterPro" id="IPR005467">
    <property type="entry name" value="His_kinase_dom"/>
</dbReference>
<evidence type="ECO:0000313" key="11">
    <source>
        <dbReference type="Proteomes" id="UP001181355"/>
    </source>
</evidence>
<dbReference type="InterPro" id="IPR003594">
    <property type="entry name" value="HATPase_dom"/>
</dbReference>
<dbReference type="Proteomes" id="UP001181355">
    <property type="component" value="Chromosome"/>
</dbReference>
<comment type="catalytic activity">
    <reaction evidence="1">
        <text>ATP + protein L-histidine = ADP + protein N-phospho-L-histidine.</text>
        <dbReference type="EC" id="2.7.13.3"/>
    </reaction>
</comment>
<keyword evidence="5" id="KW-0418">Kinase</keyword>
<dbReference type="RefSeq" id="WP_309481774.1">
    <property type="nucleotide sequence ID" value="NZ_CP133720.1"/>
</dbReference>
<keyword evidence="4" id="KW-0808">Transferase</keyword>
<name>A0ABY9RH51_9BURK</name>
<dbReference type="SMART" id="SM00387">
    <property type="entry name" value="HATPase_c"/>
    <property type="match status" value="1"/>
</dbReference>
<dbReference type="PANTHER" id="PTHR43711">
    <property type="entry name" value="TWO-COMPONENT HISTIDINE KINASE"/>
    <property type="match status" value="1"/>
</dbReference>
<dbReference type="CDD" id="cd00130">
    <property type="entry name" value="PAS"/>
    <property type="match status" value="1"/>
</dbReference>
<dbReference type="InterPro" id="IPR004358">
    <property type="entry name" value="Sig_transdc_His_kin-like_C"/>
</dbReference>
<dbReference type="InterPro" id="IPR003661">
    <property type="entry name" value="HisK_dim/P_dom"/>
</dbReference>
<keyword evidence="3" id="KW-0597">Phosphoprotein</keyword>
<evidence type="ECO:0000313" key="10">
    <source>
        <dbReference type="EMBL" id="WMW80281.1"/>
    </source>
</evidence>
<dbReference type="Pfam" id="PF02518">
    <property type="entry name" value="HATPase_c"/>
    <property type="match status" value="1"/>
</dbReference>
<accession>A0ABY9RH51</accession>
<dbReference type="CDD" id="cd00082">
    <property type="entry name" value="HisKA"/>
    <property type="match status" value="1"/>
</dbReference>
<dbReference type="EC" id="2.7.13.3" evidence="2"/>
<dbReference type="SUPFAM" id="SSF55785">
    <property type="entry name" value="PYP-like sensor domain (PAS domain)"/>
    <property type="match status" value="1"/>
</dbReference>
<dbReference type="InterPro" id="IPR035965">
    <property type="entry name" value="PAS-like_dom_sf"/>
</dbReference>
<dbReference type="PROSITE" id="PS50109">
    <property type="entry name" value="HIS_KIN"/>
    <property type="match status" value="1"/>
</dbReference>
<dbReference type="InterPro" id="IPR036890">
    <property type="entry name" value="HATPase_C_sf"/>
</dbReference>
<proteinExistence type="predicted"/>
<dbReference type="Gene3D" id="1.10.287.130">
    <property type="match status" value="1"/>
</dbReference>
<keyword evidence="6" id="KW-0902">Two-component regulatory system</keyword>
<evidence type="ECO:0000256" key="1">
    <source>
        <dbReference type="ARBA" id="ARBA00000085"/>
    </source>
</evidence>
<dbReference type="InterPro" id="IPR000014">
    <property type="entry name" value="PAS"/>
</dbReference>
<evidence type="ECO:0000256" key="4">
    <source>
        <dbReference type="ARBA" id="ARBA00022679"/>
    </source>
</evidence>
<dbReference type="InterPro" id="IPR036097">
    <property type="entry name" value="HisK_dim/P_sf"/>
</dbReference>
<dbReference type="PROSITE" id="PS50112">
    <property type="entry name" value="PAS"/>
    <property type="match status" value="1"/>
</dbReference>
<feature type="transmembrane region" description="Helical" evidence="7">
    <location>
        <begin position="22"/>
        <end position="44"/>
    </location>
</feature>
<dbReference type="PRINTS" id="PR00344">
    <property type="entry name" value="BCTRLSENSOR"/>
</dbReference>
<feature type="transmembrane region" description="Helical" evidence="7">
    <location>
        <begin position="189"/>
        <end position="211"/>
    </location>
</feature>